<name>A0A9P6B5H3_9AGAM</name>
<dbReference type="InterPro" id="IPR001245">
    <property type="entry name" value="Ser-Thr/Tyr_kinase_cat_dom"/>
</dbReference>
<dbReference type="PANTHER" id="PTHR44329">
    <property type="entry name" value="SERINE/THREONINE-PROTEIN KINASE TNNI3K-RELATED"/>
    <property type="match status" value="1"/>
</dbReference>
<feature type="domain" description="Protein kinase" evidence="1">
    <location>
        <begin position="474"/>
        <end position="743"/>
    </location>
</feature>
<dbReference type="PROSITE" id="PS50011">
    <property type="entry name" value="PROTEIN_KINASE_DOM"/>
    <property type="match status" value="2"/>
</dbReference>
<organism evidence="2 3">
    <name type="scientific">Hydnum rufescens UP504</name>
    <dbReference type="NCBI Taxonomy" id="1448309"/>
    <lineage>
        <taxon>Eukaryota</taxon>
        <taxon>Fungi</taxon>
        <taxon>Dikarya</taxon>
        <taxon>Basidiomycota</taxon>
        <taxon>Agaricomycotina</taxon>
        <taxon>Agaricomycetes</taxon>
        <taxon>Cantharellales</taxon>
        <taxon>Hydnaceae</taxon>
        <taxon>Hydnum</taxon>
    </lineage>
</organism>
<dbReference type="PANTHER" id="PTHR44329:SF214">
    <property type="entry name" value="PROTEIN KINASE DOMAIN-CONTAINING PROTEIN"/>
    <property type="match status" value="1"/>
</dbReference>
<dbReference type="GO" id="GO:0005524">
    <property type="term" value="F:ATP binding"/>
    <property type="evidence" value="ECO:0007669"/>
    <property type="project" value="InterPro"/>
</dbReference>
<dbReference type="InterPro" id="IPR000719">
    <property type="entry name" value="Prot_kinase_dom"/>
</dbReference>
<dbReference type="PROSITE" id="PS00108">
    <property type="entry name" value="PROTEIN_KINASE_ST"/>
    <property type="match status" value="1"/>
</dbReference>
<dbReference type="SUPFAM" id="SSF56112">
    <property type="entry name" value="Protein kinase-like (PK-like)"/>
    <property type="match status" value="2"/>
</dbReference>
<dbReference type="Gene3D" id="1.10.510.10">
    <property type="entry name" value="Transferase(Phosphotransferase) domain 1"/>
    <property type="match status" value="2"/>
</dbReference>
<dbReference type="GO" id="GO:0004674">
    <property type="term" value="F:protein serine/threonine kinase activity"/>
    <property type="evidence" value="ECO:0007669"/>
    <property type="project" value="TreeGrafter"/>
</dbReference>
<dbReference type="InterPro" id="IPR051681">
    <property type="entry name" value="Ser/Thr_Kinases-Pseudokinases"/>
</dbReference>
<evidence type="ECO:0000259" key="1">
    <source>
        <dbReference type="PROSITE" id="PS50011"/>
    </source>
</evidence>
<dbReference type="Pfam" id="PF07714">
    <property type="entry name" value="PK_Tyr_Ser-Thr"/>
    <property type="match status" value="2"/>
</dbReference>
<dbReference type="SMART" id="SM00220">
    <property type="entry name" value="S_TKc"/>
    <property type="match status" value="1"/>
</dbReference>
<gene>
    <name evidence="2" type="ORF">BS47DRAFT_1338687</name>
</gene>
<accession>A0A9P6B5H3</accession>
<dbReference type="AlphaFoldDB" id="A0A9P6B5H3"/>
<keyword evidence="3" id="KW-1185">Reference proteome</keyword>
<protein>
    <recommendedName>
        <fullName evidence="1">Protein kinase domain-containing protein</fullName>
    </recommendedName>
</protein>
<dbReference type="Proteomes" id="UP000886523">
    <property type="component" value="Unassembled WGS sequence"/>
</dbReference>
<proteinExistence type="predicted"/>
<dbReference type="OrthoDB" id="4062651at2759"/>
<reference evidence="2" key="1">
    <citation type="journal article" date="2020" name="Nat. Commun.">
        <title>Large-scale genome sequencing of mycorrhizal fungi provides insights into the early evolution of symbiotic traits.</title>
        <authorList>
            <person name="Miyauchi S."/>
            <person name="Kiss E."/>
            <person name="Kuo A."/>
            <person name="Drula E."/>
            <person name="Kohler A."/>
            <person name="Sanchez-Garcia M."/>
            <person name="Morin E."/>
            <person name="Andreopoulos B."/>
            <person name="Barry K.W."/>
            <person name="Bonito G."/>
            <person name="Buee M."/>
            <person name="Carver A."/>
            <person name="Chen C."/>
            <person name="Cichocki N."/>
            <person name="Clum A."/>
            <person name="Culley D."/>
            <person name="Crous P.W."/>
            <person name="Fauchery L."/>
            <person name="Girlanda M."/>
            <person name="Hayes R.D."/>
            <person name="Keri Z."/>
            <person name="LaButti K."/>
            <person name="Lipzen A."/>
            <person name="Lombard V."/>
            <person name="Magnuson J."/>
            <person name="Maillard F."/>
            <person name="Murat C."/>
            <person name="Nolan M."/>
            <person name="Ohm R.A."/>
            <person name="Pangilinan J."/>
            <person name="Pereira M.F."/>
            <person name="Perotto S."/>
            <person name="Peter M."/>
            <person name="Pfister S."/>
            <person name="Riley R."/>
            <person name="Sitrit Y."/>
            <person name="Stielow J.B."/>
            <person name="Szollosi G."/>
            <person name="Zifcakova L."/>
            <person name="Stursova M."/>
            <person name="Spatafora J.W."/>
            <person name="Tedersoo L."/>
            <person name="Vaario L.M."/>
            <person name="Yamada A."/>
            <person name="Yan M."/>
            <person name="Wang P."/>
            <person name="Xu J."/>
            <person name="Bruns T."/>
            <person name="Baldrian P."/>
            <person name="Vilgalys R."/>
            <person name="Dunand C."/>
            <person name="Henrissat B."/>
            <person name="Grigoriev I.V."/>
            <person name="Hibbett D."/>
            <person name="Nagy L.G."/>
            <person name="Martin F.M."/>
        </authorList>
    </citation>
    <scope>NUCLEOTIDE SEQUENCE</scope>
    <source>
        <strain evidence="2">UP504</strain>
    </source>
</reference>
<feature type="domain" description="Protein kinase" evidence="1">
    <location>
        <begin position="191"/>
        <end position="457"/>
    </location>
</feature>
<sequence>MDDLEDLLTVLRQNSAKQLRRRCTEAVVALQDVDEGLKSVEPTVKVIVSLMDSIVRKTTKWLDLNPVMSVVSQEAISDCLHSGASDLQFALNPHKREFNFNFPKWDDEFQKARAADVDALDEMLYNMILNDYDITQIRALPEDKIDSLIKLLEGVASRYGGERKESISTAMLALKQPTDGQLFDMTGMVKILADQPIIRGPMADFWLGGTSSGNLVAVKLFRRSFGSETNPYILREARICAQLSHPHILPMFGFARIENKLGSVSAWMKKGNSMNYVLKDPSADPLKLCFEAAKGLQHVHSMGVVHGNIKPATILLSDQGTAVLSSFVFSQPSYDAYAATQSHGTKFNWSNIARYTSFTRQGDITKDTDIRDFALMMLQILTQPPMPTLRRKAIKEMTARTSPTIAFLPHHHYRAIIWDLVTSCLQYDNTRPRAMDQIVETLGAVISSRPPSRSPTLGAMSLEVLPDLSAEIRKLGALPVTGGGFCDIWLGERLGRQKVALKVLKLFGVPDQIRKRFLAEATLWSRLKHPNILEFSGICDHGTSLSMVSPWLKNSNVFHYTTDINPNANRFKLIHDASEGLQYLHTYDPPIVHGDLKCANILVCDDGTACLTDFGLSKMHHEVTSFSLRDAGSHRFDVHGPELFSEEDNDGFPLKTLASDIYAFGQTIVELLSGQKPFFEVRQENLVYLAISRGQRPRRPDTDLARIWLTDPAWELVQAMTCSEKEKRPGIEKVSPDIRSMWVESSPPSRVILEGET</sequence>
<dbReference type="InterPro" id="IPR011009">
    <property type="entry name" value="Kinase-like_dom_sf"/>
</dbReference>
<dbReference type="EMBL" id="MU128927">
    <property type="protein sequence ID" value="KAF9518098.1"/>
    <property type="molecule type" value="Genomic_DNA"/>
</dbReference>
<comment type="caution">
    <text evidence="2">The sequence shown here is derived from an EMBL/GenBank/DDBJ whole genome shotgun (WGS) entry which is preliminary data.</text>
</comment>
<dbReference type="InterPro" id="IPR008271">
    <property type="entry name" value="Ser/Thr_kinase_AS"/>
</dbReference>
<evidence type="ECO:0000313" key="2">
    <source>
        <dbReference type="EMBL" id="KAF9518098.1"/>
    </source>
</evidence>
<evidence type="ECO:0000313" key="3">
    <source>
        <dbReference type="Proteomes" id="UP000886523"/>
    </source>
</evidence>